<feature type="signal peptide" evidence="1">
    <location>
        <begin position="1"/>
        <end position="28"/>
    </location>
</feature>
<proteinExistence type="predicted"/>
<evidence type="ECO:0000313" key="3">
    <source>
        <dbReference type="Proteomes" id="UP000249467"/>
    </source>
</evidence>
<dbReference type="AlphaFoldDB" id="A0A2W4WAQ7"/>
<evidence type="ECO:0000256" key="1">
    <source>
        <dbReference type="SAM" id="SignalP"/>
    </source>
</evidence>
<comment type="caution">
    <text evidence="2">The sequence shown here is derived from an EMBL/GenBank/DDBJ whole genome shotgun (WGS) entry which is preliminary data.</text>
</comment>
<sequence length="157" mass="16786">MQWHQKTTLILCTLALGSGALLGSAVEAKNPNKGKPTTNSVTTTTTTTSIQLLSLTALQRTQIVEIIRGTSTYSYLIDNGLRQQIYTQVSSLPPGIQKNLARGKGLPPGIAKKILIPTTVVNYVNLPANTNILVVGSNVVVIDPLKNIILDIISNIL</sequence>
<reference evidence="2 3" key="1">
    <citation type="submission" date="2018-04" db="EMBL/GenBank/DDBJ databases">
        <authorList>
            <person name="Go L.Y."/>
            <person name="Mitchell J.A."/>
        </authorList>
    </citation>
    <scope>NUCLEOTIDE SEQUENCE [LARGE SCALE GENOMIC DNA]</scope>
    <source>
        <strain evidence="2">ULC066bin1</strain>
    </source>
</reference>
<dbReference type="Gene3D" id="3.10.450.160">
    <property type="entry name" value="inner membrane protein cigr"/>
    <property type="match status" value="1"/>
</dbReference>
<reference evidence="2 3" key="2">
    <citation type="submission" date="2018-06" db="EMBL/GenBank/DDBJ databases">
        <title>Metagenomic assembly of (sub)arctic Cyanobacteria and their associated microbiome from non-axenic cultures.</title>
        <authorList>
            <person name="Baurain D."/>
        </authorList>
    </citation>
    <scope>NUCLEOTIDE SEQUENCE [LARGE SCALE GENOMIC DNA]</scope>
    <source>
        <strain evidence="2">ULC066bin1</strain>
    </source>
</reference>
<evidence type="ECO:0000313" key="2">
    <source>
        <dbReference type="EMBL" id="PZO41946.1"/>
    </source>
</evidence>
<accession>A0A2W4WAQ7</accession>
<name>A0A2W4WAQ7_9CYAN</name>
<feature type="chain" id="PRO_5015913973" description="DUF1236 domain-containing protein" evidence="1">
    <location>
        <begin position="29"/>
        <end position="157"/>
    </location>
</feature>
<dbReference type="EMBL" id="QBML01000009">
    <property type="protein sequence ID" value="PZO41946.1"/>
    <property type="molecule type" value="Genomic_DNA"/>
</dbReference>
<organism evidence="2 3">
    <name type="scientific">Pseudanabaena frigida</name>
    <dbReference type="NCBI Taxonomy" id="945775"/>
    <lineage>
        <taxon>Bacteria</taxon>
        <taxon>Bacillati</taxon>
        <taxon>Cyanobacteriota</taxon>
        <taxon>Cyanophyceae</taxon>
        <taxon>Pseudanabaenales</taxon>
        <taxon>Pseudanabaenaceae</taxon>
        <taxon>Pseudanabaena</taxon>
    </lineage>
</organism>
<dbReference type="Proteomes" id="UP000249467">
    <property type="component" value="Unassembled WGS sequence"/>
</dbReference>
<protein>
    <recommendedName>
        <fullName evidence="4">DUF1236 domain-containing protein</fullName>
    </recommendedName>
</protein>
<gene>
    <name evidence="2" type="ORF">DCF19_08770</name>
</gene>
<keyword evidence="1" id="KW-0732">Signal</keyword>
<evidence type="ECO:0008006" key="4">
    <source>
        <dbReference type="Google" id="ProtNLM"/>
    </source>
</evidence>